<sequence>MASQQITEEAVYMCTGNPLPKDIKMKSDVRVPLIDDEFQNFIGPSFQIVEPKIKLGAGIDRDTDIADFPFSRNGDPDLPLPQGLRPNRGFGLLPSTVKTHGHF</sequence>
<dbReference type="Proteomes" id="UP001164929">
    <property type="component" value="Chromosome 5"/>
</dbReference>
<organism evidence="2 3">
    <name type="scientific">Populus alba x Populus x berolinensis</name>
    <dbReference type="NCBI Taxonomy" id="444605"/>
    <lineage>
        <taxon>Eukaryota</taxon>
        <taxon>Viridiplantae</taxon>
        <taxon>Streptophyta</taxon>
        <taxon>Embryophyta</taxon>
        <taxon>Tracheophyta</taxon>
        <taxon>Spermatophyta</taxon>
        <taxon>Magnoliopsida</taxon>
        <taxon>eudicotyledons</taxon>
        <taxon>Gunneridae</taxon>
        <taxon>Pentapetalae</taxon>
        <taxon>rosids</taxon>
        <taxon>fabids</taxon>
        <taxon>Malpighiales</taxon>
        <taxon>Salicaceae</taxon>
        <taxon>Saliceae</taxon>
        <taxon>Populus</taxon>
    </lineage>
</organism>
<dbReference type="EMBL" id="JAQIZT010000005">
    <property type="protein sequence ID" value="KAJ6997902.1"/>
    <property type="molecule type" value="Genomic_DNA"/>
</dbReference>
<evidence type="ECO:0000313" key="3">
    <source>
        <dbReference type="Proteomes" id="UP001164929"/>
    </source>
</evidence>
<protein>
    <submittedName>
        <fullName evidence="2">Uncharacterized protein</fullName>
    </submittedName>
</protein>
<gene>
    <name evidence="2" type="ORF">NC653_014206</name>
</gene>
<feature type="region of interest" description="Disordered" evidence="1">
    <location>
        <begin position="72"/>
        <end position="91"/>
    </location>
</feature>
<evidence type="ECO:0000313" key="2">
    <source>
        <dbReference type="EMBL" id="KAJ6997902.1"/>
    </source>
</evidence>
<keyword evidence="3" id="KW-1185">Reference proteome</keyword>
<dbReference type="AlphaFoldDB" id="A0AAD6QWJ3"/>
<reference evidence="2" key="1">
    <citation type="journal article" date="2023" name="Mol. Ecol. Resour.">
        <title>Chromosome-level genome assembly of a triploid poplar Populus alba 'Berolinensis'.</title>
        <authorList>
            <person name="Chen S."/>
            <person name="Yu Y."/>
            <person name="Wang X."/>
            <person name="Wang S."/>
            <person name="Zhang T."/>
            <person name="Zhou Y."/>
            <person name="He R."/>
            <person name="Meng N."/>
            <person name="Wang Y."/>
            <person name="Liu W."/>
            <person name="Liu Z."/>
            <person name="Liu J."/>
            <person name="Guo Q."/>
            <person name="Huang H."/>
            <person name="Sederoff R.R."/>
            <person name="Wang G."/>
            <person name="Qu G."/>
            <person name="Chen S."/>
        </authorList>
    </citation>
    <scope>NUCLEOTIDE SEQUENCE</scope>
    <source>
        <strain evidence="2">SC-2020</strain>
    </source>
</reference>
<comment type="caution">
    <text evidence="2">The sequence shown here is derived from an EMBL/GenBank/DDBJ whole genome shotgun (WGS) entry which is preliminary data.</text>
</comment>
<accession>A0AAD6QWJ3</accession>
<evidence type="ECO:0000256" key="1">
    <source>
        <dbReference type="SAM" id="MobiDB-lite"/>
    </source>
</evidence>
<name>A0AAD6QWJ3_9ROSI</name>
<proteinExistence type="predicted"/>